<accession>A0A1H6F8F4</accession>
<reference evidence="2 3" key="1">
    <citation type="submission" date="2016-10" db="EMBL/GenBank/DDBJ databases">
        <authorList>
            <person name="de Groot N.N."/>
        </authorList>
    </citation>
    <scope>NUCLEOTIDE SEQUENCE [LARGE SCALE GENOMIC DNA]</scope>
    <source>
        <strain evidence="2">MBHS1</strain>
    </source>
</reference>
<dbReference type="Proteomes" id="UP000236724">
    <property type="component" value="Unassembled WGS sequence"/>
</dbReference>
<name>A0A1H6F8F4_9GAMM</name>
<protein>
    <submittedName>
        <fullName evidence="2">Uncharacterized protein</fullName>
    </submittedName>
</protein>
<sequence>MTELLEELRNNTRLRLGIWLILAILLLYGLLKLGKVQQTLQTEYQQAAQQHIQLQDIHEQTFWLERAKQARALRVEVEDKLWQSASKGLAQADLQAWLNRWIKISKLSKPKLNVESAFVLPEQSNIWQVSAQLNAEFNAKALQLLLNKIAENPQWLVVERLDIQNNQRKPRFKLSVKAFFQASPAS</sequence>
<evidence type="ECO:0000313" key="3">
    <source>
        <dbReference type="Proteomes" id="UP000236724"/>
    </source>
</evidence>
<dbReference type="EMBL" id="FMSV02000491">
    <property type="protein sequence ID" value="SEH06407.1"/>
    <property type="molecule type" value="Genomic_DNA"/>
</dbReference>
<keyword evidence="1" id="KW-0472">Membrane</keyword>
<proteinExistence type="predicted"/>
<gene>
    <name evidence="2" type="ORF">MBHS_02269</name>
</gene>
<keyword evidence="1" id="KW-1133">Transmembrane helix</keyword>
<dbReference type="RefSeq" id="WP_103920189.1">
    <property type="nucleotide sequence ID" value="NZ_FMSV02000491.1"/>
</dbReference>
<organism evidence="2 3">
    <name type="scientific">Candidatus Venteria ishoeyi</name>
    <dbReference type="NCBI Taxonomy" id="1899563"/>
    <lineage>
        <taxon>Bacteria</taxon>
        <taxon>Pseudomonadati</taxon>
        <taxon>Pseudomonadota</taxon>
        <taxon>Gammaproteobacteria</taxon>
        <taxon>Thiotrichales</taxon>
        <taxon>Thiotrichaceae</taxon>
        <taxon>Venteria</taxon>
    </lineage>
</organism>
<keyword evidence="1" id="KW-0812">Transmembrane</keyword>
<keyword evidence="3" id="KW-1185">Reference proteome</keyword>
<evidence type="ECO:0000256" key="1">
    <source>
        <dbReference type="SAM" id="Phobius"/>
    </source>
</evidence>
<dbReference type="OrthoDB" id="5700966at2"/>
<dbReference type="AlphaFoldDB" id="A0A1H6F8F4"/>
<feature type="transmembrane region" description="Helical" evidence="1">
    <location>
        <begin position="12"/>
        <end position="31"/>
    </location>
</feature>
<evidence type="ECO:0000313" key="2">
    <source>
        <dbReference type="EMBL" id="SEH06407.1"/>
    </source>
</evidence>